<proteinExistence type="predicted"/>
<sequence length="56" mass="6415">MAYQFTEEELRLVIGDAVINNAELTIDDLIEDLFAHDQSNVPSVIESFITTEFIRQ</sequence>
<evidence type="ECO:0000313" key="2">
    <source>
        <dbReference type="EMBL" id="CAF5229971.1"/>
    </source>
</evidence>
<name>A0A8S3KDD2_9BILA</name>
<organism evidence="2 3">
    <name type="scientific">Rotaria magnacalcarata</name>
    <dbReference type="NCBI Taxonomy" id="392030"/>
    <lineage>
        <taxon>Eukaryota</taxon>
        <taxon>Metazoa</taxon>
        <taxon>Spiralia</taxon>
        <taxon>Gnathifera</taxon>
        <taxon>Rotifera</taxon>
        <taxon>Eurotatoria</taxon>
        <taxon>Bdelloidea</taxon>
        <taxon>Philodinida</taxon>
        <taxon>Philodinidae</taxon>
        <taxon>Rotaria</taxon>
    </lineage>
</organism>
<gene>
    <name evidence="1" type="ORF">SMN809_LOCUS86881</name>
    <name evidence="2" type="ORF">SMN809_LOCUS86891</name>
</gene>
<dbReference type="EMBL" id="CAJOBI010373589">
    <property type="protein sequence ID" value="CAF5229961.1"/>
    <property type="molecule type" value="Genomic_DNA"/>
</dbReference>
<dbReference type="AlphaFoldDB" id="A0A8S3KDD2"/>
<accession>A0A8S3KDD2</accession>
<dbReference type="EMBL" id="CAJOBI010373674">
    <property type="protein sequence ID" value="CAF5229971.1"/>
    <property type="molecule type" value="Genomic_DNA"/>
</dbReference>
<evidence type="ECO:0000313" key="3">
    <source>
        <dbReference type="Proteomes" id="UP000676336"/>
    </source>
</evidence>
<dbReference type="Proteomes" id="UP000676336">
    <property type="component" value="Unassembled WGS sequence"/>
</dbReference>
<protein>
    <submittedName>
        <fullName evidence="2">Uncharacterized protein</fullName>
    </submittedName>
</protein>
<evidence type="ECO:0000313" key="1">
    <source>
        <dbReference type="EMBL" id="CAF5229961.1"/>
    </source>
</evidence>
<comment type="caution">
    <text evidence="2">The sequence shown here is derived from an EMBL/GenBank/DDBJ whole genome shotgun (WGS) entry which is preliminary data.</text>
</comment>
<feature type="non-terminal residue" evidence="2">
    <location>
        <position position="56"/>
    </location>
</feature>
<reference evidence="2" key="1">
    <citation type="submission" date="2021-02" db="EMBL/GenBank/DDBJ databases">
        <authorList>
            <person name="Nowell W R."/>
        </authorList>
    </citation>
    <scope>NUCLEOTIDE SEQUENCE</scope>
</reference>